<feature type="non-terminal residue" evidence="2">
    <location>
        <position position="1"/>
    </location>
</feature>
<keyword evidence="3" id="KW-1185">Reference proteome</keyword>
<gene>
    <name evidence="2" type="ORF">GMARGA_LOCUS41187</name>
</gene>
<evidence type="ECO:0000313" key="2">
    <source>
        <dbReference type="EMBL" id="CAG8852363.1"/>
    </source>
</evidence>
<dbReference type="PANTHER" id="PTHR47611:SF1">
    <property type="entry name" value="CCHC-TYPE DOMAIN-CONTAINING PROTEIN"/>
    <property type="match status" value="1"/>
</dbReference>
<dbReference type="Pfam" id="PF05699">
    <property type="entry name" value="Dimer_Tnp_hAT"/>
    <property type="match status" value="1"/>
</dbReference>
<dbReference type="EMBL" id="CAJVQB010111180">
    <property type="protein sequence ID" value="CAG8852363.1"/>
    <property type="molecule type" value="Genomic_DNA"/>
</dbReference>
<protein>
    <submittedName>
        <fullName evidence="2">4624_t:CDS:1</fullName>
    </submittedName>
</protein>
<comment type="caution">
    <text evidence="2">The sequence shown here is derived from an EMBL/GenBank/DDBJ whole genome shotgun (WGS) entry which is preliminary data.</text>
</comment>
<dbReference type="InterPro" id="IPR012337">
    <property type="entry name" value="RNaseH-like_sf"/>
</dbReference>
<reference evidence="2 3" key="1">
    <citation type="submission" date="2021-06" db="EMBL/GenBank/DDBJ databases">
        <authorList>
            <person name="Kallberg Y."/>
            <person name="Tangrot J."/>
            <person name="Rosling A."/>
        </authorList>
    </citation>
    <scope>NUCLEOTIDE SEQUENCE [LARGE SCALE GENOMIC DNA]</scope>
    <source>
        <strain evidence="2 3">120-4 pot B 10/14</strain>
    </source>
</reference>
<evidence type="ECO:0000259" key="1">
    <source>
        <dbReference type="Pfam" id="PF05699"/>
    </source>
</evidence>
<evidence type="ECO:0000313" key="3">
    <source>
        <dbReference type="Proteomes" id="UP000789901"/>
    </source>
</evidence>
<sequence>NKIDPLVWWQEKQCEYPRLNLIARDYLCIQATSIASEQAFSIVEQMITLSRNRLGEEVARAVLCLK</sequence>
<dbReference type="Proteomes" id="UP000789901">
    <property type="component" value="Unassembled WGS sequence"/>
</dbReference>
<feature type="non-terminal residue" evidence="2">
    <location>
        <position position="66"/>
    </location>
</feature>
<dbReference type="PANTHER" id="PTHR47611">
    <property type="entry name" value="HAT DIMERISATION DOMAIN, C-TERMINAL"/>
    <property type="match status" value="1"/>
</dbReference>
<dbReference type="InterPro" id="IPR008906">
    <property type="entry name" value="HATC_C_dom"/>
</dbReference>
<dbReference type="SUPFAM" id="SSF53098">
    <property type="entry name" value="Ribonuclease H-like"/>
    <property type="match status" value="1"/>
</dbReference>
<name>A0ABN7XBZ0_GIGMA</name>
<accession>A0ABN7XBZ0</accession>
<feature type="domain" description="HAT C-terminal dimerisation" evidence="1">
    <location>
        <begin position="2"/>
        <end position="66"/>
    </location>
</feature>
<organism evidence="2 3">
    <name type="scientific">Gigaspora margarita</name>
    <dbReference type="NCBI Taxonomy" id="4874"/>
    <lineage>
        <taxon>Eukaryota</taxon>
        <taxon>Fungi</taxon>
        <taxon>Fungi incertae sedis</taxon>
        <taxon>Mucoromycota</taxon>
        <taxon>Glomeromycotina</taxon>
        <taxon>Glomeromycetes</taxon>
        <taxon>Diversisporales</taxon>
        <taxon>Gigasporaceae</taxon>
        <taxon>Gigaspora</taxon>
    </lineage>
</organism>
<proteinExistence type="predicted"/>